<proteinExistence type="predicted"/>
<dbReference type="EMBL" id="AZEC01000004">
    <property type="protein sequence ID" value="KRL13411.1"/>
    <property type="molecule type" value="Genomic_DNA"/>
</dbReference>
<dbReference type="STRING" id="1423792.FD09_GL002242"/>
<dbReference type="Proteomes" id="UP000051330">
    <property type="component" value="Unassembled WGS sequence"/>
</dbReference>
<reference evidence="2 3" key="1">
    <citation type="journal article" date="2015" name="Genome Announc.">
        <title>Expanding the biotechnology potential of lactobacilli through comparative genomics of 213 strains and associated genera.</title>
        <authorList>
            <person name="Sun Z."/>
            <person name="Harris H.M."/>
            <person name="McCann A."/>
            <person name="Guo C."/>
            <person name="Argimon S."/>
            <person name="Zhang W."/>
            <person name="Yang X."/>
            <person name="Jeffery I.B."/>
            <person name="Cooney J.C."/>
            <person name="Kagawa T.F."/>
            <person name="Liu W."/>
            <person name="Song Y."/>
            <person name="Salvetti E."/>
            <person name="Wrobel A."/>
            <person name="Rasinkangas P."/>
            <person name="Parkhill J."/>
            <person name="Rea M.C."/>
            <person name="O'Sullivan O."/>
            <person name="Ritari J."/>
            <person name="Douillard F.P."/>
            <person name="Paul Ross R."/>
            <person name="Yang R."/>
            <person name="Briner A.E."/>
            <person name="Felis G.E."/>
            <person name="de Vos W.M."/>
            <person name="Barrangou R."/>
            <person name="Klaenhammer T.R."/>
            <person name="Caufield P.W."/>
            <person name="Cui Y."/>
            <person name="Zhang H."/>
            <person name="O'Toole P.W."/>
        </authorList>
    </citation>
    <scope>NUCLEOTIDE SEQUENCE [LARGE SCALE GENOMIC DNA]</scope>
    <source>
        <strain evidence="2 3">DSM 12744</strain>
    </source>
</reference>
<evidence type="ECO:0000259" key="1">
    <source>
        <dbReference type="Pfam" id="PF06054"/>
    </source>
</evidence>
<protein>
    <recommendedName>
        <fullName evidence="1">Competence protein CoiA nuclease-like domain-containing protein</fullName>
    </recommendedName>
</protein>
<accession>A0A0R1N8S8</accession>
<dbReference type="AlphaFoldDB" id="A0A0R1N8S8"/>
<dbReference type="Pfam" id="PF06054">
    <property type="entry name" value="CoiA_nuc"/>
    <property type="match status" value="1"/>
</dbReference>
<dbReference type="InterPro" id="IPR010330">
    <property type="entry name" value="CoiA_nuc"/>
</dbReference>
<evidence type="ECO:0000313" key="2">
    <source>
        <dbReference type="EMBL" id="KRL13411.1"/>
    </source>
</evidence>
<name>A0A0R1N8S8_9LACO</name>
<keyword evidence="3" id="KW-1185">Reference proteome</keyword>
<evidence type="ECO:0000313" key="3">
    <source>
        <dbReference type="Proteomes" id="UP000051330"/>
    </source>
</evidence>
<organism evidence="2 3">
    <name type="scientific">Schleiferilactobacillus perolens DSM 12744</name>
    <dbReference type="NCBI Taxonomy" id="1423792"/>
    <lineage>
        <taxon>Bacteria</taxon>
        <taxon>Bacillati</taxon>
        <taxon>Bacillota</taxon>
        <taxon>Bacilli</taxon>
        <taxon>Lactobacillales</taxon>
        <taxon>Lactobacillaceae</taxon>
        <taxon>Schleiferilactobacillus</taxon>
    </lineage>
</organism>
<dbReference type="PATRIC" id="fig|1423792.3.peg.2281"/>
<feature type="domain" description="Competence protein CoiA nuclease-like" evidence="1">
    <location>
        <begin position="61"/>
        <end position="184"/>
    </location>
</feature>
<gene>
    <name evidence="2" type="ORF">FD09_GL002242</name>
</gene>
<comment type="caution">
    <text evidence="2">The sequence shown here is derived from an EMBL/GenBank/DDBJ whole genome shotgun (WGS) entry which is preliminary data.</text>
</comment>
<sequence>MIGMRIALNGQGQLESAVIAAANQRPPYTCANCQQAVQLRRRQRTWFFAHTPQAGGQHDVESAGHQAGKAALSQWLVNSQLTVTNEQVVANGQQRIDVCVPSQQLALEYQCSPITQADLHARHRGYAEAGWRDWWILGANYIPQSRWCAKTAQFCQYSPQLGFYVYVLRAPYQELELWHHLTKAPHQERWQGGDRVRYSLTHPWTEFNRWHSQAHRVANAASFSVAAWRQQLEWRVRRRDPRMRALLHNLYPKGLLVTDIPAWCFPTTPLPPVFTGSFFDFAVHTWLAERSGGALPPPPRLDAPLLSLTAQKKWIDYPIHWLARQRAGHKT</sequence>